<protein>
    <recommendedName>
        <fullName evidence="6">Ankyrin repeat protein</fullName>
    </recommendedName>
</protein>
<feature type="compositionally biased region" description="Basic and acidic residues" evidence="3">
    <location>
        <begin position="944"/>
        <end position="961"/>
    </location>
</feature>
<dbReference type="Gene3D" id="1.25.40.20">
    <property type="entry name" value="Ankyrin repeat-containing domain"/>
    <property type="match status" value="2"/>
</dbReference>
<dbReference type="EMBL" id="JAPFFF010000013">
    <property type="protein sequence ID" value="KAK8872160.1"/>
    <property type="molecule type" value="Genomic_DNA"/>
</dbReference>
<dbReference type="SUPFAM" id="SSF48403">
    <property type="entry name" value="Ankyrin repeat"/>
    <property type="match status" value="2"/>
</dbReference>
<dbReference type="Proteomes" id="UP001470230">
    <property type="component" value="Unassembled WGS sequence"/>
</dbReference>
<dbReference type="PANTHER" id="PTHR24198:SF165">
    <property type="entry name" value="ANKYRIN REPEAT-CONTAINING PROTEIN-RELATED"/>
    <property type="match status" value="1"/>
</dbReference>
<feature type="region of interest" description="Disordered" evidence="3">
    <location>
        <begin position="782"/>
        <end position="858"/>
    </location>
</feature>
<feature type="compositionally biased region" description="Polar residues" evidence="3">
    <location>
        <begin position="569"/>
        <end position="593"/>
    </location>
</feature>
<reference evidence="4 5" key="1">
    <citation type="submission" date="2024-04" db="EMBL/GenBank/DDBJ databases">
        <title>Tritrichomonas musculus Genome.</title>
        <authorList>
            <person name="Alves-Ferreira E."/>
            <person name="Grigg M."/>
            <person name="Lorenzi H."/>
            <person name="Galac M."/>
        </authorList>
    </citation>
    <scope>NUCLEOTIDE SEQUENCE [LARGE SCALE GENOMIC DNA]</scope>
    <source>
        <strain evidence="4 5">EAF2021</strain>
    </source>
</reference>
<feature type="compositionally biased region" description="Basic and acidic residues" evidence="3">
    <location>
        <begin position="821"/>
        <end position="855"/>
    </location>
</feature>
<evidence type="ECO:0008006" key="6">
    <source>
        <dbReference type="Google" id="ProtNLM"/>
    </source>
</evidence>
<evidence type="ECO:0000313" key="5">
    <source>
        <dbReference type="Proteomes" id="UP001470230"/>
    </source>
</evidence>
<evidence type="ECO:0000256" key="2">
    <source>
        <dbReference type="ARBA" id="ARBA00023043"/>
    </source>
</evidence>
<evidence type="ECO:0000256" key="1">
    <source>
        <dbReference type="ARBA" id="ARBA00022737"/>
    </source>
</evidence>
<evidence type="ECO:0000256" key="3">
    <source>
        <dbReference type="SAM" id="MobiDB-lite"/>
    </source>
</evidence>
<sequence length="1205" mass="136396">MLAISDHHEKIAKLLIEHPKTNINMKNYDDISALSFAVDEKLDEIGELLLNDKRFDPEENDINYAFFFSSPALAKKIISFKNVDVNCIFRRQNDNNSKSKKVVEEQRLIRALHSNDLEMVDLIKNHPSFDIGKYEIQRILSLAISSNKIEFFQVVMSIINNDINSYKIRTKSIFFYAIESASLDIVKEILYNQNYNFSDNIVDDFIHAFNYTSDSSPQITAPIDIMNELYEYDQKHDKLIDMDKLLPNGKSYFTSIPLNLSNTKNVVNFFLEHGSDPNAPDKNGVYPLQYAISINSREFIFALVDSKKVDINKRITYKNELDFTDSISQTYLHMLAKSSNQDIFKEFLERKLIDVNSTDGEGETVLMISTRLVQKSNIEELFKIEELDFLKKNNKGQDAQEIAEGINDPKYEAIKDKGLYLKKLLSTLSKSKTNFYQIDQNNNSTTQNSFDLNDKNIRARLGDALNAAQIAFSNNKIGNSNNNNNKWNKNNTNDLFWDENSLTNPSFEAQNDSTNKPNNTNSLSWNLQPNTAKPNDTSKLLWNIPMNRNKSNDASNLSWNLPVSAVKPNDSNTSELSSQSNTDKYSNSNTVKSRNIAITEKSNDASKLSLNQPTSTDKPNDASASTWNLPTSTDKPNDASASTWNLPTSTDKPNDISASTWNLPTSTDKPNDASASTWNLPTSTDKPNDISASTWNLPTSTDKPNDASASTWNLPTSTDKPNDASASTWNLPTSTDKPNDASASTWNLPTSTVKSSSPLSANVNPIDDSLTNKKDEAVSITQDAQKDGISSIKQKEPIPSGSFKPNPIKSKGNNDNIECNRSIEENYSKISSMKEKPESEPGSKSEILKERESNESRFTFNFQQPSISNVFVSNLGGTRTESNESSTRTWNIPRQSEWQASNQNNQSLFSFSGDGESASGGISSVIRDSGKAILANSNEGGEVYQKEKKESISTKFSKEGKQSMNSTSKLTTFEISSKSDKEMNHTKNNESFSYVNVSNESDEVKVKIGQREDEKEEKTDNVTNSPAFGAFGSLGIIERESEGIETTKKEEEEEREISPHNKMKGHKKVKKIKRRKHKTEIKEDKDGMNEYDNGPFMSEGMNFMNPRELMNCNEMIYQSPFIFDPMIHQMQQQEQQQQQWLYLTQMTQMMQMQMAPVMPSNYVNQIPFDIGIEEENMNNNKNKKRNRQRTKDERNNKMKKNKTRK</sequence>
<proteinExistence type="predicted"/>
<feature type="compositionally biased region" description="Basic and acidic residues" evidence="3">
    <location>
        <begin position="1005"/>
        <end position="1020"/>
    </location>
</feature>
<evidence type="ECO:0000313" key="4">
    <source>
        <dbReference type="EMBL" id="KAK8872160.1"/>
    </source>
</evidence>
<dbReference type="PANTHER" id="PTHR24198">
    <property type="entry name" value="ANKYRIN REPEAT AND PROTEIN KINASE DOMAIN-CONTAINING PROTEIN"/>
    <property type="match status" value="1"/>
</dbReference>
<keyword evidence="5" id="KW-1185">Reference proteome</keyword>
<feature type="compositionally biased region" description="Polar residues" evidence="3">
    <location>
        <begin position="500"/>
        <end position="539"/>
    </location>
</feature>
<dbReference type="InterPro" id="IPR002110">
    <property type="entry name" value="Ankyrin_rpt"/>
</dbReference>
<feature type="compositionally biased region" description="Polar residues" evidence="3">
    <location>
        <begin position="962"/>
        <end position="976"/>
    </location>
</feature>
<feature type="compositionally biased region" description="Basic and acidic residues" evidence="3">
    <location>
        <begin position="977"/>
        <end position="988"/>
    </location>
</feature>
<feature type="region of interest" description="Disordered" evidence="3">
    <location>
        <begin position="476"/>
        <end position="539"/>
    </location>
</feature>
<dbReference type="InterPro" id="IPR036770">
    <property type="entry name" value="Ankyrin_rpt-contain_sf"/>
</dbReference>
<feature type="compositionally biased region" description="Basic residues" evidence="3">
    <location>
        <begin position="1061"/>
        <end position="1078"/>
    </location>
</feature>
<feature type="region of interest" description="Disordered" evidence="3">
    <location>
        <begin position="566"/>
        <end position="770"/>
    </location>
</feature>
<feature type="compositionally biased region" description="Polar residues" evidence="3">
    <location>
        <begin position="605"/>
        <end position="763"/>
    </location>
</feature>
<feature type="region of interest" description="Disordered" evidence="3">
    <location>
        <begin position="1005"/>
        <end position="1078"/>
    </location>
</feature>
<feature type="compositionally biased region" description="Low complexity" evidence="3">
    <location>
        <begin position="476"/>
        <end position="493"/>
    </location>
</feature>
<keyword evidence="1" id="KW-0677">Repeat</keyword>
<accession>A0ABR2J3F0</accession>
<feature type="compositionally biased region" description="Basic and acidic residues" evidence="3">
    <location>
        <begin position="1037"/>
        <end position="1050"/>
    </location>
</feature>
<dbReference type="SMART" id="SM00248">
    <property type="entry name" value="ANK"/>
    <property type="match status" value="5"/>
</dbReference>
<gene>
    <name evidence="4" type="ORF">M9Y10_007922</name>
</gene>
<comment type="caution">
    <text evidence="4">The sequence shown here is derived from an EMBL/GenBank/DDBJ whole genome shotgun (WGS) entry which is preliminary data.</text>
</comment>
<organism evidence="4 5">
    <name type="scientific">Tritrichomonas musculus</name>
    <dbReference type="NCBI Taxonomy" id="1915356"/>
    <lineage>
        <taxon>Eukaryota</taxon>
        <taxon>Metamonada</taxon>
        <taxon>Parabasalia</taxon>
        <taxon>Tritrichomonadida</taxon>
        <taxon>Tritrichomonadidae</taxon>
        <taxon>Tritrichomonas</taxon>
    </lineage>
</organism>
<keyword evidence="2" id="KW-0040">ANK repeat</keyword>
<feature type="region of interest" description="Disordered" evidence="3">
    <location>
        <begin position="942"/>
        <end position="988"/>
    </location>
</feature>
<feature type="region of interest" description="Disordered" evidence="3">
    <location>
        <begin position="1174"/>
        <end position="1205"/>
    </location>
</feature>
<name>A0ABR2J3F0_9EUKA</name>